<reference evidence="3 4" key="1">
    <citation type="journal article" date="2024" name="BMC Genomics">
        <title>De novo assembly and annotation of Popillia japonica's genome with initial clues to its potential as an invasive pest.</title>
        <authorList>
            <person name="Cucini C."/>
            <person name="Boschi S."/>
            <person name="Funari R."/>
            <person name="Cardaioli E."/>
            <person name="Iannotti N."/>
            <person name="Marturano G."/>
            <person name="Paoli F."/>
            <person name="Bruttini M."/>
            <person name="Carapelli A."/>
            <person name="Frati F."/>
            <person name="Nardi F."/>
        </authorList>
    </citation>
    <scope>NUCLEOTIDE SEQUENCE [LARGE SCALE GENOMIC DNA]</scope>
    <source>
        <strain evidence="3">DMR45628</strain>
    </source>
</reference>
<dbReference type="Proteomes" id="UP001458880">
    <property type="component" value="Unassembled WGS sequence"/>
</dbReference>
<feature type="region of interest" description="Disordered" evidence="2">
    <location>
        <begin position="293"/>
        <end position="312"/>
    </location>
</feature>
<evidence type="ECO:0000256" key="1">
    <source>
        <dbReference type="SAM" id="Coils"/>
    </source>
</evidence>
<dbReference type="GO" id="GO:0090307">
    <property type="term" value="P:mitotic spindle assembly"/>
    <property type="evidence" value="ECO:0007669"/>
    <property type="project" value="TreeGrafter"/>
</dbReference>
<dbReference type="EMBL" id="JASPKY010000028">
    <property type="protein sequence ID" value="KAK9751482.1"/>
    <property type="molecule type" value="Genomic_DNA"/>
</dbReference>
<gene>
    <name evidence="3" type="ORF">QE152_g5062</name>
</gene>
<evidence type="ECO:0000313" key="4">
    <source>
        <dbReference type="Proteomes" id="UP001458880"/>
    </source>
</evidence>
<accession>A0AAW1N0P0</accession>
<protein>
    <submittedName>
        <fullName evidence="3">Uncharacterized protein</fullName>
    </submittedName>
</protein>
<dbReference type="AlphaFoldDB" id="A0AAW1N0P0"/>
<dbReference type="PRINTS" id="PR02051">
    <property type="entry name" value="PROTEINF175"/>
</dbReference>
<dbReference type="PANTHER" id="PTHR31728:SF5">
    <property type="entry name" value="OS07G0540200 PROTEIN"/>
    <property type="match status" value="1"/>
</dbReference>
<keyword evidence="4" id="KW-1185">Reference proteome</keyword>
<dbReference type="GO" id="GO:0031593">
    <property type="term" value="F:polyubiquitin modification-dependent protein binding"/>
    <property type="evidence" value="ECO:0007669"/>
    <property type="project" value="TreeGrafter"/>
</dbReference>
<proteinExistence type="predicted"/>
<organism evidence="3 4">
    <name type="scientific">Popillia japonica</name>
    <name type="common">Japanese beetle</name>
    <dbReference type="NCBI Taxonomy" id="7064"/>
    <lineage>
        <taxon>Eukaryota</taxon>
        <taxon>Metazoa</taxon>
        <taxon>Ecdysozoa</taxon>
        <taxon>Arthropoda</taxon>
        <taxon>Hexapoda</taxon>
        <taxon>Insecta</taxon>
        <taxon>Pterygota</taxon>
        <taxon>Neoptera</taxon>
        <taxon>Endopterygota</taxon>
        <taxon>Coleoptera</taxon>
        <taxon>Polyphaga</taxon>
        <taxon>Scarabaeiformia</taxon>
        <taxon>Scarabaeidae</taxon>
        <taxon>Rutelinae</taxon>
        <taxon>Popillia</taxon>
    </lineage>
</organism>
<dbReference type="InterPro" id="IPR023238">
    <property type="entry name" value="FAM175"/>
</dbReference>
<dbReference type="GO" id="GO:0008017">
    <property type="term" value="F:microtubule binding"/>
    <property type="evidence" value="ECO:0007669"/>
    <property type="project" value="TreeGrafter"/>
</dbReference>
<dbReference type="GO" id="GO:0008608">
    <property type="term" value="P:attachment of spindle microtubules to kinetochore"/>
    <property type="evidence" value="ECO:0007669"/>
    <property type="project" value="TreeGrafter"/>
</dbReference>
<dbReference type="GO" id="GO:0005634">
    <property type="term" value="C:nucleus"/>
    <property type="evidence" value="ECO:0007669"/>
    <property type="project" value="TreeGrafter"/>
</dbReference>
<dbReference type="Pfam" id="PF21125">
    <property type="entry name" value="MPN_2A_DUB_like"/>
    <property type="match status" value="1"/>
</dbReference>
<dbReference type="CDD" id="cd23525">
    <property type="entry name" value="Abraxas_2_insects"/>
    <property type="match status" value="1"/>
</dbReference>
<name>A0AAW1N0P0_POPJA</name>
<dbReference type="PANTHER" id="PTHR31728">
    <property type="entry name" value="ABRAXAS FAMILY MEMBER"/>
    <property type="match status" value="1"/>
</dbReference>
<evidence type="ECO:0000313" key="3">
    <source>
        <dbReference type="EMBL" id="KAK9751482.1"/>
    </source>
</evidence>
<keyword evidence="1" id="KW-0175">Coiled coil</keyword>
<evidence type="ECO:0000256" key="2">
    <source>
        <dbReference type="SAM" id="MobiDB-lite"/>
    </source>
</evidence>
<feature type="coiled-coil region" evidence="1">
    <location>
        <begin position="216"/>
        <end position="250"/>
    </location>
</feature>
<comment type="caution">
    <text evidence="3">The sequence shown here is derived from an EMBL/GenBank/DDBJ whole genome shotgun (WGS) entry which is preliminary data.</text>
</comment>
<sequence>MVETLTVSLSGPAFSLLLYENVRTKYDQEGFLLGEIVEKKTNSITDNDEQVTKIDRIIKINSPIPCPNLGYFYDAAGRTDEKKIQNFLGNTKTNRTKVIAWYKFKHTNAFKMTIREKIIHKQLSQYFVPDQPELFTCCLLTTNSSVSGSTHLYSQTFLRYIEPTYQMLPMRIVNLSDSNNSYKSIEPTSETFNTLVKSLRIDQKKTQGINVITQINEELQKRTEDVATQLAEAEKRYFELQEEVLELQEKLKLKQMSNDVNMIEVDKNDRVEIVENGSGDDVVNSDSIESFSEVTKGGRGRKKSTRTVTTRNSSRSPVKVEFYKIYMAS</sequence>
<dbReference type="GO" id="GO:0070536">
    <property type="term" value="P:protein K63-linked deubiquitination"/>
    <property type="evidence" value="ECO:0007669"/>
    <property type="project" value="TreeGrafter"/>
</dbReference>